<gene>
    <name evidence="2" type="ORF">JI435_015820</name>
</gene>
<organism evidence="2 3">
    <name type="scientific">Phaeosphaeria nodorum (strain SN15 / ATCC MYA-4574 / FGSC 10173)</name>
    <name type="common">Glume blotch fungus</name>
    <name type="synonym">Parastagonospora nodorum</name>
    <dbReference type="NCBI Taxonomy" id="321614"/>
    <lineage>
        <taxon>Eukaryota</taxon>
        <taxon>Fungi</taxon>
        <taxon>Dikarya</taxon>
        <taxon>Ascomycota</taxon>
        <taxon>Pezizomycotina</taxon>
        <taxon>Dothideomycetes</taxon>
        <taxon>Pleosporomycetidae</taxon>
        <taxon>Pleosporales</taxon>
        <taxon>Pleosporineae</taxon>
        <taxon>Phaeosphaeriaceae</taxon>
        <taxon>Parastagonospora</taxon>
    </lineage>
</organism>
<name>A0A7U2F112_PHANO</name>
<feature type="region of interest" description="Disordered" evidence="1">
    <location>
        <begin position="1"/>
        <end position="20"/>
    </location>
</feature>
<proteinExistence type="predicted"/>
<sequence>MKHFNNESRVPDANTRRQFQPRVAGAAGHVPTRVAVPERNALYNNQALLTRVAQQPPPETERHVPHYTGYDPAVENGVICRCANPVRHGDAFSTPTTSELYDGLVCRDQQGNRMTMDEAHHRRLDVLGKDSATREELESVNVFVFHTETVKQLDKQNRYHEWADKQPNLTVSNGIPFDAIWYGRKNTKGCYVLPPPETSNLVMIGPDGDYRPGARASAEGPRVQRRDFHIMAPLKSAGYRMVIQIQEVECLLFGVLVQRVNIQDQEDQENRAHGSG</sequence>
<protein>
    <submittedName>
        <fullName evidence="2">Uncharacterized protein</fullName>
    </submittedName>
</protein>
<evidence type="ECO:0000313" key="3">
    <source>
        <dbReference type="Proteomes" id="UP000663193"/>
    </source>
</evidence>
<evidence type="ECO:0000313" key="2">
    <source>
        <dbReference type="EMBL" id="QRC96683.1"/>
    </source>
</evidence>
<dbReference type="VEuPathDB" id="FungiDB:JI435_015820"/>
<dbReference type="OrthoDB" id="3789738at2759"/>
<dbReference type="AlphaFoldDB" id="A0A7U2F112"/>
<reference evidence="3" key="1">
    <citation type="journal article" date="2021" name="BMC Genomics">
        <title>Chromosome-level genome assembly and manually-curated proteome of model necrotroph Parastagonospora nodorum Sn15 reveals a genome-wide trove of candidate effector homologs, and redundancy of virulence-related functions within an accessory chromosome.</title>
        <authorList>
            <person name="Bertazzoni S."/>
            <person name="Jones D.A.B."/>
            <person name="Phan H.T."/>
            <person name="Tan K.-C."/>
            <person name="Hane J.K."/>
        </authorList>
    </citation>
    <scope>NUCLEOTIDE SEQUENCE [LARGE SCALE GENOMIC DNA]</scope>
    <source>
        <strain evidence="3">SN15 / ATCC MYA-4574 / FGSC 10173)</strain>
    </source>
</reference>
<keyword evidence="3" id="KW-1185">Reference proteome</keyword>
<evidence type="ECO:0000256" key="1">
    <source>
        <dbReference type="SAM" id="MobiDB-lite"/>
    </source>
</evidence>
<dbReference type="RefSeq" id="XP_001792219.1">
    <property type="nucleotide sequence ID" value="XM_001792167.1"/>
</dbReference>
<accession>A0A7U2F112</accession>
<feature type="compositionally biased region" description="Basic and acidic residues" evidence="1">
    <location>
        <begin position="1"/>
        <end position="10"/>
    </location>
</feature>
<dbReference type="EMBL" id="CP069028">
    <property type="protein sequence ID" value="QRC96683.1"/>
    <property type="molecule type" value="Genomic_DNA"/>
</dbReference>
<dbReference type="Proteomes" id="UP000663193">
    <property type="component" value="Chromosome 6"/>
</dbReference>
<dbReference type="KEGG" id="pno:SNOG_01582"/>